<gene>
    <name evidence="1" type="ORF">AKJ08_1979</name>
</gene>
<protein>
    <submittedName>
        <fullName evidence="1">Uncharacterized protein</fullName>
    </submittedName>
</protein>
<evidence type="ECO:0000313" key="2">
    <source>
        <dbReference type="Proteomes" id="UP000055590"/>
    </source>
</evidence>
<organism evidence="1 2">
    <name type="scientific">Vulgatibacter incomptus</name>
    <dbReference type="NCBI Taxonomy" id="1391653"/>
    <lineage>
        <taxon>Bacteria</taxon>
        <taxon>Pseudomonadati</taxon>
        <taxon>Myxococcota</taxon>
        <taxon>Myxococcia</taxon>
        <taxon>Myxococcales</taxon>
        <taxon>Cystobacterineae</taxon>
        <taxon>Vulgatibacteraceae</taxon>
        <taxon>Vulgatibacter</taxon>
    </lineage>
</organism>
<dbReference type="Proteomes" id="UP000055590">
    <property type="component" value="Chromosome"/>
</dbReference>
<accession>A0A0K1PDL2</accession>
<name>A0A0K1PDL2_9BACT</name>
<proteinExistence type="predicted"/>
<dbReference type="AlphaFoldDB" id="A0A0K1PDL2"/>
<sequence length="46" mass="5005">MRRSTKLSESGAAFCPSARVSFSAASTTYPMRARPLGSARAGRYHR</sequence>
<dbReference type="KEGG" id="vin:AKJ08_1979"/>
<reference evidence="1 2" key="1">
    <citation type="submission" date="2015-08" db="EMBL/GenBank/DDBJ databases">
        <authorList>
            <person name="Babu N.S."/>
            <person name="Beckwith C.J."/>
            <person name="Beseler K.G."/>
            <person name="Brison A."/>
            <person name="Carone J.V."/>
            <person name="Caskin T.P."/>
            <person name="Diamond M."/>
            <person name="Durham M.E."/>
            <person name="Foxe J.M."/>
            <person name="Go M."/>
            <person name="Henderson B.A."/>
            <person name="Jones I.B."/>
            <person name="McGettigan J.A."/>
            <person name="Micheletti S.J."/>
            <person name="Nasrallah M.E."/>
            <person name="Ortiz D."/>
            <person name="Piller C.R."/>
            <person name="Privatt S.R."/>
            <person name="Schneider S.L."/>
            <person name="Sharp S."/>
            <person name="Smith T.C."/>
            <person name="Stanton J.D."/>
            <person name="Ullery H.E."/>
            <person name="Wilson R.J."/>
            <person name="Serrano M.G."/>
            <person name="Buck G."/>
            <person name="Lee V."/>
            <person name="Wang Y."/>
            <person name="Carvalho R."/>
            <person name="Voegtly L."/>
            <person name="Shi R."/>
            <person name="Duckworth R."/>
            <person name="Johnson A."/>
            <person name="Loviza R."/>
            <person name="Walstead R."/>
            <person name="Shah Z."/>
            <person name="Kiflezghi M."/>
            <person name="Wade K."/>
            <person name="Ball S.L."/>
            <person name="Bradley K.W."/>
            <person name="Asai D.J."/>
            <person name="Bowman C.A."/>
            <person name="Russell D.A."/>
            <person name="Pope W.H."/>
            <person name="Jacobs-Sera D."/>
            <person name="Hendrix R.W."/>
            <person name="Hatfull G.F."/>
        </authorList>
    </citation>
    <scope>NUCLEOTIDE SEQUENCE [LARGE SCALE GENOMIC DNA]</scope>
    <source>
        <strain evidence="1 2">DSM 27710</strain>
    </source>
</reference>
<dbReference type="EMBL" id="CP012332">
    <property type="protein sequence ID" value="AKU91592.1"/>
    <property type="molecule type" value="Genomic_DNA"/>
</dbReference>
<keyword evidence="2" id="KW-1185">Reference proteome</keyword>
<dbReference type="STRING" id="1391653.AKJ08_1979"/>
<evidence type="ECO:0000313" key="1">
    <source>
        <dbReference type="EMBL" id="AKU91592.1"/>
    </source>
</evidence>